<evidence type="ECO:0000313" key="3">
    <source>
        <dbReference type="EMBL" id="WDZ85600.1"/>
    </source>
</evidence>
<evidence type="ECO:0000313" key="4">
    <source>
        <dbReference type="Proteomes" id="UP001219605"/>
    </source>
</evidence>
<keyword evidence="1" id="KW-1133">Transmembrane helix</keyword>
<evidence type="ECO:0000259" key="2">
    <source>
        <dbReference type="Pfam" id="PF13400"/>
    </source>
</evidence>
<keyword evidence="1" id="KW-0812">Transmembrane</keyword>
<feature type="domain" description="Putative Flp pilus-assembly TadG-like N-terminal" evidence="2">
    <location>
        <begin position="39"/>
        <end position="87"/>
    </location>
</feature>
<evidence type="ECO:0000256" key="1">
    <source>
        <dbReference type="SAM" id="Phobius"/>
    </source>
</evidence>
<protein>
    <submittedName>
        <fullName evidence="3">Pilus assembly protein TadG-related protein</fullName>
    </submittedName>
</protein>
<name>A0ABY7ZRM2_9ACTN</name>
<keyword evidence="1" id="KW-0472">Membrane</keyword>
<feature type="transmembrane region" description="Helical" evidence="1">
    <location>
        <begin position="39"/>
        <end position="61"/>
    </location>
</feature>
<organism evidence="3 4">
    <name type="scientific">Micromonospora cathayae</name>
    <dbReference type="NCBI Taxonomy" id="3028804"/>
    <lineage>
        <taxon>Bacteria</taxon>
        <taxon>Bacillati</taxon>
        <taxon>Actinomycetota</taxon>
        <taxon>Actinomycetes</taxon>
        <taxon>Micromonosporales</taxon>
        <taxon>Micromonosporaceae</taxon>
        <taxon>Micromonospora</taxon>
    </lineage>
</organism>
<sequence>MSALTRPPRHAAGPALTRRLRHAAGPALTRRLRDDDRGAVATVFGVLLAGGVLLGMLALVIDVGRLYVEREELQTGADAAALAVARACADDLAACTDVERSTLAGEYAADRNAGDGAAGVTVCGSVPGLLDLVPCADVPAADNLTRCIGDPPAGGQPWLEVRTTTALADGSTLLPPTFAQTLLGNGGYRGATVGACARVSWGAPRAGLSVTFSRCEWNLATADGTDFPAAPPYPPNPVPADRYEVVLKLHDAQGNPACEQGPSGWDRPGGFGWLDDGSSSDCDTETFTADPGNNVPAPCLDLLDSVTGSAADARTLFVPIHDRVTGTGRNARYEIGSMEAFVPTGYFFGNGRGRQKASWLTGESPCTGQERCIFGYFVDVRVPGPVPIGDLDSVGATVITLIG</sequence>
<dbReference type="Pfam" id="PF13400">
    <property type="entry name" value="Tad"/>
    <property type="match status" value="1"/>
</dbReference>
<accession>A0ABY7ZRM2</accession>
<gene>
    <name evidence="3" type="ORF">PVK37_03865</name>
</gene>
<reference evidence="3 4" key="1">
    <citation type="submission" date="2023-02" db="EMBL/GenBank/DDBJ databases">
        <authorList>
            <person name="Mo P."/>
        </authorList>
    </citation>
    <scope>NUCLEOTIDE SEQUENCE [LARGE SCALE GENOMIC DNA]</scope>
    <source>
        <strain evidence="3 4">HUAS 3</strain>
    </source>
</reference>
<keyword evidence="4" id="KW-1185">Reference proteome</keyword>
<dbReference type="RefSeq" id="WP_275032324.1">
    <property type="nucleotide sequence ID" value="NZ_CP118615.1"/>
</dbReference>
<dbReference type="Proteomes" id="UP001219605">
    <property type="component" value="Chromosome"/>
</dbReference>
<dbReference type="InterPro" id="IPR028087">
    <property type="entry name" value="Tad_N"/>
</dbReference>
<proteinExistence type="predicted"/>
<dbReference type="EMBL" id="CP118615">
    <property type="protein sequence ID" value="WDZ85600.1"/>
    <property type="molecule type" value="Genomic_DNA"/>
</dbReference>